<evidence type="ECO:0000259" key="1">
    <source>
        <dbReference type="PROSITE" id="PS50404"/>
    </source>
</evidence>
<gene>
    <name evidence="3" type="ORF">CSW64_07895</name>
</gene>
<dbReference type="InterPro" id="IPR036282">
    <property type="entry name" value="Glutathione-S-Trfase_C_sf"/>
</dbReference>
<dbReference type="Proteomes" id="UP000228945">
    <property type="component" value="Chromosome"/>
</dbReference>
<name>A0A2D2AWJ7_9CAUL</name>
<dbReference type="Gene3D" id="3.40.30.10">
    <property type="entry name" value="Glutaredoxin"/>
    <property type="match status" value="1"/>
</dbReference>
<protein>
    <submittedName>
        <fullName evidence="3">Glutathione S-transferase</fullName>
    </submittedName>
</protein>
<feature type="domain" description="GST C-terminal" evidence="2">
    <location>
        <begin position="88"/>
        <end position="208"/>
    </location>
</feature>
<dbReference type="SUPFAM" id="SSF52833">
    <property type="entry name" value="Thioredoxin-like"/>
    <property type="match status" value="1"/>
</dbReference>
<evidence type="ECO:0000259" key="2">
    <source>
        <dbReference type="PROSITE" id="PS50405"/>
    </source>
</evidence>
<dbReference type="GO" id="GO:0016740">
    <property type="term" value="F:transferase activity"/>
    <property type="evidence" value="ECO:0007669"/>
    <property type="project" value="UniProtKB-KW"/>
</dbReference>
<organism evidence="3 4">
    <name type="scientific">Caulobacter mirabilis</name>
    <dbReference type="NCBI Taxonomy" id="69666"/>
    <lineage>
        <taxon>Bacteria</taxon>
        <taxon>Pseudomonadati</taxon>
        <taxon>Pseudomonadota</taxon>
        <taxon>Alphaproteobacteria</taxon>
        <taxon>Caulobacterales</taxon>
        <taxon>Caulobacteraceae</taxon>
        <taxon>Caulobacter</taxon>
    </lineage>
</organism>
<dbReference type="PANTHER" id="PTHR44051">
    <property type="entry name" value="GLUTATHIONE S-TRANSFERASE-RELATED"/>
    <property type="match status" value="1"/>
</dbReference>
<dbReference type="KEGG" id="cmb:CSW64_07895"/>
<dbReference type="InterPro" id="IPR004045">
    <property type="entry name" value="Glutathione_S-Trfase_N"/>
</dbReference>
<dbReference type="CDD" id="cd03051">
    <property type="entry name" value="GST_N_GTT2_like"/>
    <property type="match status" value="1"/>
</dbReference>
<evidence type="ECO:0000313" key="4">
    <source>
        <dbReference type="Proteomes" id="UP000228945"/>
    </source>
</evidence>
<proteinExistence type="predicted"/>
<accession>A0A2D2AWJ7</accession>
<dbReference type="Gene3D" id="1.20.1050.10">
    <property type="match status" value="1"/>
</dbReference>
<dbReference type="SUPFAM" id="SSF47616">
    <property type="entry name" value="GST C-terminal domain-like"/>
    <property type="match status" value="1"/>
</dbReference>
<dbReference type="Pfam" id="PF00043">
    <property type="entry name" value="GST_C"/>
    <property type="match status" value="1"/>
</dbReference>
<dbReference type="Pfam" id="PF13409">
    <property type="entry name" value="GST_N_2"/>
    <property type="match status" value="1"/>
</dbReference>
<dbReference type="EMBL" id="CP024201">
    <property type="protein sequence ID" value="ATQ42341.1"/>
    <property type="molecule type" value="Genomic_DNA"/>
</dbReference>
<dbReference type="PROSITE" id="PS50404">
    <property type="entry name" value="GST_NTER"/>
    <property type="match status" value="1"/>
</dbReference>
<dbReference type="PROSITE" id="PS50405">
    <property type="entry name" value="GST_CTER"/>
    <property type="match status" value="1"/>
</dbReference>
<dbReference type="InterPro" id="IPR034345">
    <property type="entry name" value="Gtt2-like_N"/>
</dbReference>
<dbReference type="PANTHER" id="PTHR44051:SF21">
    <property type="entry name" value="GLUTATHIONE S-TRANSFERASE FAMILY PROTEIN"/>
    <property type="match status" value="1"/>
</dbReference>
<dbReference type="SFLD" id="SFLDS00019">
    <property type="entry name" value="Glutathione_Transferase_(cytos"/>
    <property type="match status" value="1"/>
</dbReference>
<dbReference type="RefSeq" id="WP_099621598.1">
    <property type="nucleotide sequence ID" value="NZ_CP024201.1"/>
</dbReference>
<dbReference type="OrthoDB" id="5293590at2"/>
<dbReference type="InterPro" id="IPR010987">
    <property type="entry name" value="Glutathione-S-Trfase_C-like"/>
</dbReference>
<dbReference type="InterPro" id="IPR004046">
    <property type="entry name" value="GST_C"/>
</dbReference>
<evidence type="ECO:0000313" key="3">
    <source>
        <dbReference type="EMBL" id="ATQ42341.1"/>
    </source>
</evidence>
<dbReference type="InterPro" id="IPR036249">
    <property type="entry name" value="Thioredoxin-like_sf"/>
</dbReference>
<dbReference type="SFLD" id="SFLDG00358">
    <property type="entry name" value="Main_(cytGST)"/>
    <property type="match status" value="1"/>
</dbReference>
<sequence>MKLYDSLRAPNPRRVRWFLAEKGVEDQLEIINLDILKQEHRDPGFLAKAGLANIPALEIDDETTITESVAICRYLESLFPEPNMFGRDAKETAVIEMWTRRAEMMLATPLMLAVRHSHPALAALEKQIPEIAESNKAGATRALKVFERRLGESAFIGGDRVTIADILAACSIDFSRMARFAIPDEAPNVKRWYEAMQARPAAKAGTGA</sequence>
<reference evidence="3 4" key="1">
    <citation type="submission" date="2017-10" db="EMBL/GenBank/DDBJ databases">
        <title>Genome sequence of Caulobacter mirabilis FWC38.</title>
        <authorList>
            <person name="Fiebig A."/>
            <person name="Crosson S."/>
        </authorList>
    </citation>
    <scope>NUCLEOTIDE SEQUENCE [LARGE SCALE GENOMIC DNA]</scope>
    <source>
        <strain evidence="3 4">FWC 38</strain>
    </source>
</reference>
<feature type="domain" description="GST N-terminal" evidence="1">
    <location>
        <begin position="1"/>
        <end position="83"/>
    </location>
</feature>
<dbReference type="InterPro" id="IPR040079">
    <property type="entry name" value="Glutathione_S-Trfase"/>
</dbReference>
<keyword evidence="4" id="KW-1185">Reference proteome</keyword>
<keyword evidence="3" id="KW-0808">Transferase</keyword>
<dbReference type="AlphaFoldDB" id="A0A2D2AWJ7"/>